<dbReference type="EMBL" id="LWLN01000001">
    <property type="protein sequence ID" value="OLZ41873.1"/>
    <property type="molecule type" value="Genomic_DNA"/>
</dbReference>
<comment type="caution">
    <text evidence="1">The sequence shown here is derived from an EMBL/GenBank/DDBJ whole genome shotgun (WGS) entry which is preliminary data.</text>
</comment>
<protein>
    <submittedName>
        <fullName evidence="1">Rubrerythrin family protein</fullName>
    </submittedName>
</protein>
<sequence>MDADGFRDAVEESMATELERLGSSKRLVALTDADLSEERVLRSAADSEYTAAKTLEGWADEADHDGAREAFAEFGEQERDHYDRIADLLEGDHEFETDGIDPMHAELRSLESTAARLGGLAGRALVGDRTHLQVVSFFVNEGDESRADCFRELRTETVAQGERAAALLAEITADEGEWDEARAAAEAVIDAAYGAYADSLDELGLDPKPIC</sequence>
<organism evidence="1 2">
    <name type="scientific">Natrinema saccharevitans</name>
    <dbReference type="NCBI Taxonomy" id="301967"/>
    <lineage>
        <taxon>Archaea</taxon>
        <taxon>Methanobacteriati</taxon>
        <taxon>Methanobacteriota</taxon>
        <taxon>Stenosarchaea group</taxon>
        <taxon>Halobacteria</taxon>
        <taxon>Halobacteriales</taxon>
        <taxon>Natrialbaceae</taxon>
        <taxon>Natrinema</taxon>
    </lineage>
</organism>
<proteinExistence type="predicted"/>
<keyword evidence="2" id="KW-1185">Reference proteome</keyword>
<dbReference type="RefSeq" id="WP_076146908.1">
    <property type="nucleotide sequence ID" value="NZ_LWLN01000001.1"/>
</dbReference>
<dbReference type="OrthoDB" id="188002at2157"/>
<evidence type="ECO:0000313" key="1">
    <source>
        <dbReference type="EMBL" id="OLZ41873.1"/>
    </source>
</evidence>
<dbReference type="AlphaFoldDB" id="A0A1S8AYE5"/>
<name>A0A1S8AYE5_9EURY</name>
<dbReference type="InterPro" id="IPR009078">
    <property type="entry name" value="Ferritin-like_SF"/>
</dbReference>
<dbReference type="Proteomes" id="UP000189370">
    <property type="component" value="Unassembled WGS sequence"/>
</dbReference>
<dbReference type="SUPFAM" id="SSF47240">
    <property type="entry name" value="Ferritin-like"/>
    <property type="match status" value="1"/>
</dbReference>
<evidence type="ECO:0000313" key="2">
    <source>
        <dbReference type="Proteomes" id="UP000189370"/>
    </source>
</evidence>
<gene>
    <name evidence="1" type="ORF">A6E15_13160</name>
</gene>
<reference evidence="2" key="1">
    <citation type="submission" date="2016-04" db="EMBL/GenBank/DDBJ databases">
        <authorList>
            <person name="Chen S.-C."/>
            <person name="Lai M.-C."/>
        </authorList>
    </citation>
    <scope>NUCLEOTIDE SEQUENCE [LARGE SCALE GENOMIC DNA]</scope>
    <source>
        <strain evidence="2">AB14</strain>
    </source>
</reference>
<accession>A0A1S8AYE5</accession>